<evidence type="ECO:0000256" key="2">
    <source>
        <dbReference type="ARBA" id="ARBA00022490"/>
    </source>
</evidence>
<evidence type="ECO:0000313" key="8">
    <source>
        <dbReference type="Proteomes" id="UP000186228"/>
    </source>
</evidence>
<evidence type="ECO:0000256" key="5">
    <source>
        <dbReference type="ARBA" id="ARBA00023163"/>
    </source>
</evidence>
<dbReference type="AlphaFoldDB" id="A0A1C3U481"/>
<protein>
    <submittedName>
        <fullName evidence="7">DNA-binding transcriptional regulator, MarR family</fullName>
    </submittedName>
</protein>
<dbReference type="Proteomes" id="UP000186228">
    <property type="component" value="Unassembled WGS sequence"/>
</dbReference>
<evidence type="ECO:0000256" key="4">
    <source>
        <dbReference type="ARBA" id="ARBA00023125"/>
    </source>
</evidence>
<feature type="domain" description="HTH marR-type" evidence="6">
    <location>
        <begin position="9"/>
        <end position="146"/>
    </location>
</feature>
<dbReference type="SUPFAM" id="SSF46785">
    <property type="entry name" value="Winged helix' DNA-binding domain"/>
    <property type="match status" value="1"/>
</dbReference>
<dbReference type="GO" id="GO:0003677">
    <property type="term" value="F:DNA binding"/>
    <property type="evidence" value="ECO:0007669"/>
    <property type="project" value="UniProtKB-KW"/>
</dbReference>
<organism evidence="7 8">
    <name type="scientific">Rhizobium hainanense</name>
    <dbReference type="NCBI Taxonomy" id="52131"/>
    <lineage>
        <taxon>Bacteria</taxon>
        <taxon>Pseudomonadati</taxon>
        <taxon>Pseudomonadota</taxon>
        <taxon>Alphaproteobacteria</taxon>
        <taxon>Hyphomicrobiales</taxon>
        <taxon>Rhizobiaceae</taxon>
        <taxon>Rhizobium/Agrobacterium group</taxon>
        <taxon>Rhizobium</taxon>
    </lineage>
</organism>
<dbReference type="OrthoDB" id="9806864at2"/>
<dbReference type="GO" id="GO:0005737">
    <property type="term" value="C:cytoplasm"/>
    <property type="evidence" value="ECO:0007669"/>
    <property type="project" value="UniProtKB-SubCell"/>
</dbReference>
<dbReference type="InterPro" id="IPR000835">
    <property type="entry name" value="HTH_MarR-typ"/>
</dbReference>
<accession>A0A1C3U481</accession>
<dbReference type="Pfam" id="PF22381">
    <property type="entry name" value="Staph_reg_Sar_Rot"/>
    <property type="match status" value="1"/>
</dbReference>
<dbReference type="GO" id="GO:0003700">
    <property type="term" value="F:DNA-binding transcription factor activity"/>
    <property type="evidence" value="ECO:0007669"/>
    <property type="project" value="InterPro"/>
</dbReference>
<dbReference type="RefSeq" id="WP_075851155.1">
    <property type="nucleotide sequence ID" value="NZ_FMAC01000001.1"/>
</dbReference>
<proteinExistence type="predicted"/>
<keyword evidence="8" id="KW-1185">Reference proteome</keyword>
<dbReference type="SMART" id="SM00347">
    <property type="entry name" value="HTH_MARR"/>
    <property type="match status" value="1"/>
</dbReference>
<keyword evidence="2" id="KW-0963">Cytoplasm</keyword>
<keyword evidence="4 7" id="KW-0238">DNA-binding</keyword>
<dbReference type="PROSITE" id="PS50995">
    <property type="entry name" value="HTH_MARR_2"/>
    <property type="match status" value="1"/>
</dbReference>
<dbReference type="Gene3D" id="1.10.10.10">
    <property type="entry name" value="Winged helix-like DNA-binding domain superfamily/Winged helix DNA-binding domain"/>
    <property type="match status" value="1"/>
</dbReference>
<evidence type="ECO:0000256" key="1">
    <source>
        <dbReference type="ARBA" id="ARBA00004496"/>
    </source>
</evidence>
<dbReference type="PRINTS" id="PR00598">
    <property type="entry name" value="HTHMARR"/>
</dbReference>
<keyword evidence="3" id="KW-0805">Transcription regulation</keyword>
<name>A0A1C3U481_9HYPH</name>
<dbReference type="FunFam" id="1.10.10.10:FF:000163">
    <property type="entry name" value="MarR family transcriptional regulator"/>
    <property type="match status" value="1"/>
</dbReference>
<reference evidence="8" key="1">
    <citation type="submission" date="2016-08" db="EMBL/GenBank/DDBJ databases">
        <authorList>
            <person name="Varghese N."/>
            <person name="Submissions Spin"/>
        </authorList>
    </citation>
    <scope>NUCLEOTIDE SEQUENCE [LARGE SCALE GENOMIC DNA]</scope>
    <source>
        <strain evidence="8">CCBAU 57015</strain>
    </source>
</reference>
<dbReference type="PANTHER" id="PTHR33164:SF5">
    <property type="entry name" value="ORGANIC HYDROPEROXIDE RESISTANCE TRANSCRIPTIONAL REGULATOR"/>
    <property type="match status" value="1"/>
</dbReference>
<dbReference type="STRING" id="52131.GA0061100_101655"/>
<evidence type="ECO:0000256" key="3">
    <source>
        <dbReference type="ARBA" id="ARBA00023015"/>
    </source>
</evidence>
<dbReference type="PANTHER" id="PTHR33164">
    <property type="entry name" value="TRANSCRIPTIONAL REGULATOR, MARR FAMILY"/>
    <property type="match status" value="1"/>
</dbReference>
<evidence type="ECO:0000259" key="6">
    <source>
        <dbReference type="PROSITE" id="PS50995"/>
    </source>
</evidence>
<gene>
    <name evidence="7" type="ORF">GA0061100_101655</name>
</gene>
<keyword evidence="5" id="KW-0804">Transcription</keyword>
<dbReference type="InterPro" id="IPR055166">
    <property type="entry name" value="Transc_reg_Sar_Rot_HTH"/>
</dbReference>
<dbReference type="InterPro" id="IPR036388">
    <property type="entry name" value="WH-like_DNA-bd_sf"/>
</dbReference>
<sequence>MTDDHLKLDNFICFALYSANHAMNRLYKPMLDALNLTYPQYLVMVTLWEQDGQTVGGIGEKLFLESSTLTPLLKRLEAAGFIKRIRSKEDERQVLIQLTSEGKALKKKAASVPPCILDATEQTVDELARLKAEITTLREALSRNAA</sequence>
<dbReference type="EMBL" id="FMAC01000001">
    <property type="protein sequence ID" value="SCB10299.1"/>
    <property type="molecule type" value="Genomic_DNA"/>
</dbReference>
<dbReference type="InterPro" id="IPR039422">
    <property type="entry name" value="MarR/SlyA-like"/>
</dbReference>
<dbReference type="InterPro" id="IPR036390">
    <property type="entry name" value="WH_DNA-bd_sf"/>
</dbReference>
<evidence type="ECO:0000313" key="7">
    <source>
        <dbReference type="EMBL" id="SCB10299.1"/>
    </source>
</evidence>
<comment type="subcellular location">
    <subcellularLocation>
        <location evidence="1">Cytoplasm</location>
    </subcellularLocation>
</comment>
<dbReference type="GO" id="GO:0006950">
    <property type="term" value="P:response to stress"/>
    <property type="evidence" value="ECO:0007669"/>
    <property type="project" value="TreeGrafter"/>
</dbReference>